<dbReference type="eggNOG" id="KOG1663">
    <property type="taxonomic scope" value="Eukaryota"/>
</dbReference>
<accession>R7SH17</accession>
<evidence type="ECO:0000256" key="4">
    <source>
        <dbReference type="ARBA" id="ARBA00023453"/>
    </source>
</evidence>
<dbReference type="GO" id="GO:0008171">
    <property type="term" value="F:O-methyltransferase activity"/>
    <property type="evidence" value="ECO:0007669"/>
    <property type="project" value="InterPro"/>
</dbReference>
<protein>
    <submittedName>
        <fullName evidence="5">O-methyltransferase</fullName>
    </submittedName>
</protein>
<dbReference type="Pfam" id="PF01596">
    <property type="entry name" value="Methyltransf_3"/>
    <property type="match status" value="1"/>
</dbReference>
<proteinExistence type="inferred from homology"/>
<dbReference type="KEGG" id="fme:FOMMEDRAFT_98358"/>
<dbReference type="AlphaFoldDB" id="R7SH17"/>
<dbReference type="GeneID" id="18680998"/>
<dbReference type="PROSITE" id="PS51682">
    <property type="entry name" value="SAM_OMT_I"/>
    <property type="match status" value="1"/>
</dbReference>
<dbReference type="CDD" id="cd02440">
    <property type="entry name" value="AdoMet_MTases"/>
    <property type="match status" value="1"/>
</dbReference>
<dbReference type="PANTHER" id="PTHR10509">
    <property type="entry name" value="O-METHYLTRANSFERASE-RELATED"/>
    <property type="match status" value="1"/>
</dbReference>
<gene>
    <name evidence="5" type="ORF">FOMMEDRAFT_98358</name>
</gene>
<keyword evidence="2 5" id="KW-0808">Transferase</keyword>
<evidence type="ECO:0000313" key="6">
    <source>
        <dbReference type="Proteomes" id="UP000053630"/>
    </source>
</evidence>
<comment type="similarity">
    <text evidence="4">Belongs to the class I-like SAM-binding methyltransferase superfamily. Cation-dependent O-methyltransferase family.</text>
</comment>
<evidence type="ECO:0000313" key="5">
    <source>
        <dbReference type="EMBL" id="EJC97700.1"/>
    </source>
</evidence>
<dbReference type="SUPFAM" id="SSF53335">
    <property type="entry name" value="S-adenosyl-L-methionine-dependent methyltransferases"/>
    <property type="match status" value="1"/>
</dbReference>
<dbReference type="PANTHER" id="PTHR10509:SF14">
    <property type="entry name" value="CAFFEOYL-COA O-METHYLTRANSFERASE 3-RELATED"/>
    <property type="match status" value="1"/>
</dbReference>
<keyword evidence="3" id="KW-0949">S-adenosyl-L-methionine</keyword>
<dbReference type="Gene3D" id="3.40.50.150">
    <property type="entry name" value="Vaccinia Virus protein VP39"/>
    <property type="match status" value="1"/>
</dbReference>
<keyword evidence="1 5" id="KW-0489">Methyltransferase</keyword>
<dbReference type="InterPro" id="IPR002935">
    <property type="entry name" value="SAM_O-MeTrfase"/>
</dbReference>
<dbReference type="GO" id="GO:0032259">
    <property type="term" value="P:methylation"/>
    <property type="evidence" value="ECO:0007669"/>
    <property type="project" value="UniProtKB-KW"/>
</dbReference>
<evidence type="ECO:0000256" key="1">
    <source>
        <dbReference type="ARBA" id="ARBA00022603"/>
    </source>
</evidence>
<dbReference type="OMA" id="NFHNSHV"/>
<dbReference type="InterPro" id="IPR050362">
    <property type="entry name" value="Cation-dep_OMT"/>
</dbReference>
<reference evidence="6" key="1">
    <citation type="journal article" date="2012" name="Science">
        <title>The Paleozoic origin of enzymatic lignin decomposition reconstructed from 31 fungal genomes.</title>
        <authorList>
            <person name="Floudas D."/>
            <person name="Binder M."/>
            <person name="Riley R."/>
            <person name="Barry K."/>
            <person name="Blanchette R.A."/>
            <person name="Henrissat B."/>
            <person name="Martinez A.T."/>
            <person name="Otillar R."/>
            <person name="Spatafora J.W."/>
            <person name="Yadav J.S."/>
            <person name="Aerts A."/>
            <person name="Benoit I."/>
            <person name="Boyd A."/>
            <person name="Carlson A."/>
            <person name="Copeland A."/>
            <person name="Coutinho P.M."/>
            <person name="de Vries R.P."/>
            <person name="Ferreira P."/>
            <person name="Findley K."/>
            <person name="Foster B."/>
            <person name="Gaskell J."/>
            <person name="Glotzer D."/>
            <person name="Gorecki P."/>
            <person name="Heitman J."/>
            <person name="Hesse C."/>
            <person name="Hori C."/>
            <person name="Igarashi K."/>
            <person name="Jurgens J.A."/>
            <person name="Kallen N."/>
            <person name="Kersten P."/>
            <person name="Kohler A."/>
            <person name="Kuees U."/>
            <person name="Kumar T.K.A."/>
            <person name="Kuo A."/>
            <person name="LaButti K."/>
            <person name="Larrondo L.F."/>
            <person name="Lindquist E."/>
            <person name="Ling A."/>
            <person name="Lombard V."/>
            <person name="Lucas S."/>
            <person name="Lundell T."/>
            <person name="Martin R."/>
            <person name="McLaughlin D.J."/>
            <person name="Morgenstern I."/>
            <person name="Morin E."/>
            <person name="Murat C."/>
            <person name="Nagy L.G."/>
            <person name="Nolan M."/>
            <person name="Ohm R.A."/>
            <person name="Patyshakuliyeva A."/>
            <person name="Rokas A."/>
            <person name="Ruiz-Duenas F.J."/>
            <person name="Sabat G."/>
            <person name="Salamov A."/>
            <person name="Samejima M."/>
            <person name="Schmutz J."/>
            <person name="Slot J.C."/>
            <person name="St John F."/>
            <person name="Stenlid J."/>
            <person name="Sun H."/>
            <person name="Sun S."/>
            <person name="Syed K."/>
            <person name="Tsang A."/>
            <person name="Wiebenga A."/>
            <person name="Young D."/>
            <person name="Pisabarro A."/>
            <person name="Eastwood D.C."/>
            <person name="Martin F."/>
            <person name="Cullen D."/>
            <person name="Grigoriev I.V."/>
            <person name="Hibbett D.S."/>
        </authorList>
    </citation>
    <scope>NUCLEOTIDE SEQUENCE [LARGE SCALE GENOMIC DNA]</scope>
    <source>
        <strain evidence="6">MF3/22</strain>
    </source>
</reference>
<dbReference type="InterPro" id="IPR029063">
    <property type="entry name" value="SAM-dependent_MTases_sf"/>
</dbReference>
<dbReference type="EMBL" id="JH717986">
    <property type="protein sequence ID" value="EJC97700.1"/>
    <property type="molecule type" value="Genomic_DNA"/>
</dbReference>
<dbReference type="GO" id="GO:0008757">
    <property type="term" value="F:S-adenosylmethionine-dependent methyltransferase activity"/>
    <property type="evidence" value="ECO:0007669"/>
    <property type="project" value="TreeGrafter"/>
</dbReference>
<organism evidence="5 6">
    <name type="scientific">Fomitiporia mediterranea (strain MF3/22)</name>
    <name type="common">Grapevine white-rot fungus</name>
    <dbReference type="NCBI Taxonomy" id="694068"/>
    <lineage>
        <taxon>Eukaryota</taxon>
        <taxon>Fungi</taxon>
        <taxon>Dikarya</taxon>
        <taxon>Basidiomycota</taxon>
        <taxon>Agaricomycotina</taxon>
        <taxon>Agaricomycetes</taxon>
        <taxon>Hymenochaetales</taxon>
        <taxon>Hymenochaetaceae</taxon>
        <taxon>Fomitiporia</taxon>
    </lineage>
</organism>
<evidence type="ECO:0000256" key="2">
    <source>
        <dbReference type="ARBA" id="ARBA00022679"/>
    </source>
</evidence>
<evidence type="ECO:0000256" key="3">
    <source>
        <dbReference type="ARBA" id="ARBA00022691"/>
    </source>
</evidence>
<dbReference type="Proteomes" id="UP000053630">
    <property type="component" value="Unassembled WGS sequence"/>
</dbReference>
<name>R7SH17_FOMME</name>
<sequence>MTDYVFPSTADLAKSDAYIQSILDPHGDPALEAATQNRQANGLPEISAGLQFGKFLKLTAQAVNAKRILEIGTLGGYTAIWLARALPEGGKLITLEISDKHAKVARENIDRASLSSKVEVKVGPAINTLKTLNPDEPFDLVFIDADWESVRVYFNEAKRLARKGAAIVIDNVNYDAKVALEPEDTKEAYIRSIKGLLDQLKEDKEVDVTILGIAEYRRFDGLLYAIKQ</sequence>
<dbReference type="OrthoDB" id="10251242at2759"/>
<dbReference type="RefSeq" id="XP_007272112.1">
    <property type="nucleotide sequence ID" value="XM_007272050.1"/>
</dbReference>
<keyword evidence="6" id="KW-1185">Reference proteome</keyword>